<protein>
    <submittedName>
        <fullName evidence="9">FtsX-like permease family protein</fullName>
    </submittedName>
</protein>
<dbReference type="GO" id="GO:0022857">
    <property type="term" value="F:transmembrane transporter activity"/>
    <property type="evidence" value="ECO:0007669"/>
    <property type="project" value="TreeGrafter"/>
</dbReference>
<dbReference type="PANTHER" id="PTHR30572:SF4">
    <property type="entry name" value="ABC TRANSPORTER PERMEASE YTRF"/>
    <property type="match status" value="1"/>
</dbReference>
<gene>
    <name evidence="9" type="ORF">IAA67_05270</name>
</gene>
<sequence length="848" mass="93385">MLFLVLTLSFAFAVMMLSVMGSMNRTNIEYLKNTYGAWHGAIPDGKDSDRAFLERRDWLDRLGESVNYGQVRGTTPVSGVGSVDETFLELGRIRLDEGRLPEQPGEIAMEADLLVALGYEPAVRQTVSVPMMIPQAEDPTSFLLVVRDFVLTGVLHEYAHLWILENNVQNRLLNSALILPEDGEAILAEAQAMADEYQSGLVRPPLTSYFYTPLEGMEERLRAEVDAHMAETRGAAEDRRGCVNVSAGAAYAATDYNTFYVGLILVIALLAVVAVYLLELQSDVRRVVRLRSIGASKTQIRRLLLLETVLLAVPAVALGTALGAAGTVGLLRLLVFSGSVEIVVDIPWSAVAAALALWIFGVGLMRLLTFQLAVRTPMTGRMVLETKQRRRVHKLQRVFAWGLSMALCLVATYSILEYQLPWVLYTYYSGQHAYSVYRTESSPLFAAGEVPGVMTAEETELLLEIPGVTGQMGITCLSCRLRGETVEEQDAQVYVVDAAQWMERNGAPFFDGVDLDAYRRGELAVLVVAVQQDGTAYFTTEIQEKNAEGETVYSYETTEAEVTAAAGDTLELALAAVLREEADGGESMQAQTLQIPTVVGAVAEYGYGSEQNFGLPFGANDLYSVLVSPGYIQRVLDTLPEGSQLGPYWAGGLMGFEELYLFADANAEYLFTDNAVAQLARRYQLGIGIFRTMYAADIQGYLQTMLTLAGTGVCVGLIAALLLLSTLELEAQRERRRYGILRALGMSRRQQNLALARQAALQAVTAIAVSCGVYVIFGVRDAVLVYQRNEEAVPALLQLLVWQLENLRYTWFLPLLLLGEFLLVVALYFAAKGRLYKLNLMEMLSQER</sequence>
<feature type="domain" description="ABC3 transporter permease C-terminal" evidence="8">
    <location>
        <begin position="259"/>
        <end position="370"/>
    </location>
</feature>
<keyword evidence="2" id="KW-1003">Cell membrane</keyword>
<reference evidence="9" key="1">
    <citation type="submission" date="2020-10" db="EMBL/GenBank/DDBJ databases">
        <authorList>
            <person name="Gilroy R."/>
        </authorList>
    </citation>
    <scope>NUCLEOTIDE SEQUENCE</scope>
    <source>
        <strain evidence="9">ChiSjej2B20-13462</strain>
    </source>
</reference>
<evidence type="ECO:0000256" key="1">
    <source>
        <dbReference type="ARBA" id="ARBA00004651"/>
    </source>
</evidence>
<evidence type="ECO:0000259" key="8">
    <source>
        <dbReference type="Pfam" id="PF02687"/>
    </source>
</evidence>
<dbReference type="AlphaFoldDB" id="A0A9D0Z880"/>
<organism evidence="9 10">
    <name type="scientific">Candidatus Avoscillospira stercorigallinarum</name>
    <dbReference type="NCBI Taxonomy" id="2840708"/>
    <lineage>
        <taxon>Bacteria</taxon>
        <taxon>Bacillati</taxon>
        <taxon>Bacillota</taxon>
        <taxon>Clostridia</taxon>
        <taxon>Eubacteriales</taxon>
        <taxon>Oscillospiraceae</taxon>
        <taxon>Oscillospiraceae incertae sedis</taxon>
        <taxon>Candidatus Avoscillospira</taxon>
    </lineage>
</organism>
<evidence type="ECO:0000313" key="10">
    <source>
        <dbReference type="Proteomes" id="UP000886874"/>
    </source>
</evidence>
<feature type="transmembrane region" description="Helical" evidence="7">
    <location>
        <begin position="398"/>
        <end position="416"/>
    </location>
</feature>
<dbReference type="InterPro" id="IPR003838">
    <property type="entry name" value="ABC3_permease_C"/>
</dbReference>
<evidence type="ECO:0000313" key="9">
    <source>
        <dbReference type="EMBL" id="HIQ69720.1"/>
    </source>
</evidence>
<feature type="transmembrane region" description="Helical" evidence="7">
    <location>
        <begin position="759"/>
        <end position="777"/>
    </location>
</feature>
<comment type="caution">
    <text evidence="9">The sequence shown here is derived from an EMBL/GenBank/DDBJ whole genome shotgun (WGS) entry which is preliminary data.</text>
</comment>
<evidence type="ECO:0000256" key="5">
    <source>
        <dbReference type="ARBA" id="ARBA00023136"/>
    </source>
</evidence>
<evidence type="ECO:0000256" key="7">
    <source>
        <dbReference type="SAM" id="Phobius"/>
    </source>
</evidence>
<feature type="transmembrane region" description="Helical" evidence="7">
    <location>
        <begin position="809"/>
        <end position="831"/>
    </location>
</feature>
<comment type="subcellular location">
    <subcellularLocation>
        <location evidence="1">Cell membrane</location>
        <topology evidence="1">Multi-pass membrane protein</topology>
    </subcellularLocation>
</comment>
<evidence type="ECO:0000256" key="3">
    <source>
        <dbReference type="ARBA" id="ARBA00022692"/>
    </source>
</evidence>
<comment type="similarity">
    <text evidence="6">Belongs to the ABC-4 integral membrane protein family.</text>
</comment>
<dbReference type="GO" id="GO:0005886">
    <property type="term" value="C:plasma membrane"/>
    <property type="evidence" value="ECO:0007669"/>
    <property type="project" value="UniProtKB-SubCell"/>
</dbReference>
<feature type="transmembrane region" description="Helical" evidence="7">
    <location>
        <begin position="303"/>
        <end position="326"/>
    </location>
</feature>
<feature type="transmembrane region" description="Helical" evidence="7">
    <location>
        <begin position="259"/>
        <end position="282"/>
    </location>
</feature>
<dbReference type="EMBL" id="DVFN01000079">
    <property type="protein sequence ID" value="HIQ69720.1"/>
    <property type="molecule type" value="Genomic_DNA"/>
</dbReference>
<proteinExistence type="inferred from homology"/>
<dbReference type="InterPro" id="IPR050250">
    <property type="entry name" value="Macrolide_Exporter_MacB"/>
</dbReference>
<feature type="domain" description="ABC3 transporter permease C-terminal" evidence="8">
    <location>
        <begin position="713"/>
        <end position="837"/>
    </location>
</feature>
<dbReference type="Pfam" id="PF02687">
    <property type="entry name" value="FtsX"/>
    <property type="match status" value="2"/>
</dbReference>
<evidence type="ECO:0000256" key="2">
    <source>
        <dbReference type="ARBA" id="ARBA00022475"/>
    </source>
</evidence>
<keyword evidence="3 7" id="KW-0812">Transmembrane</keyword>
<evidence type="ECO:0000256" key="4">
    <source>
        <dbReference type="ARBA" id="ARBA00022989"/>
    </source>
</evidence>
<dbReference type="PANTHER" id="PTHR30572">
    <property type="entry name" value="MEMBRANE COMPONENT OF TRANSPORTER-RELATED"/>
    <property type="match status" value="1"/>
</dbReference>
<feature type="transmembrane region" description="Helical" evidence="7">
    <location>
        <begin position="701"/>
        <end position="727"/>
    </location>
</feature>
<feature type="transmembrane region" description="Helical" evidence="7">
    <location>
        <begin position="346"/>
        <end position="368"/>
    </location>
</feature>
<accession>A0A9D0Z880</accession>
<reference evidence="9" key="2">
    <citation type="journal article" date="2021" name="PeerJ">
        <title>Extensive microbial diversity within the chicken gut microbiome revealed by metagenomics and culture.</title>
        <authorList>
            <person name="Gilroy R."/>
            <person name="Ravi A."/>
            <person name="Getino M."/>
            <person name="Pursley I."/>
            <person name="Horton D.L."/>
            <person name="Alikhan N.F."/>
            <person name="Baker D."/>
            <person name="Gharbi K."/>
            <person name="Hall N."/>
            <person name="Watson M."/>
            <person name="Adriaenssens E.M."/>
            <person name="Foster-Nyarko E."/>
            <person name="Jarju S."/>
            <person name="Secka A."/>
            <person name="Antonio M."/>
            <person name="Oren A."/>
            <person name="Chaudhuri R.R."/>
            <person name="La Ragione R."/>
            <person name="Hildebrand F."/>
            <person name="Pallen M.J."/>
        </authorList>
    </citation>
    <scope>NUCLEOTIDE SEQUENCE</scope>
    <source>
        <strain evidence="9">ChiSjej2B20-13462</strain>
    </source>
</reference>
<keyword evidence="5 7" id="KW-0472">Membrane</keyword>
<name>A0A9D0Z880_9FIRM</name>
<dbReference type="Proteomes" id="UP000886874">
    <property type="component" value="Unassembled WGS sequence"/>
</dbReference>
<keyword evidence="4 7" id="KW-1133">Transmembrane helix</keyword>
<evidence type="ECO:0000256" key="6">
    <source>
        <dbReference type="ARBA" id="ARBA00038076"/>
    </source>
</evidence>